<evidence type="ECO:0000259" key="6">
    <source>
        <dbReference type="SMART" id="SM01122"/>
    </source>
</evidence>
<dbReference type="Pfam" id="PF14444">
    <property type="entry name" value="S1-like"/>
    <property type="match status" value="1"/>
</dbReference>
<dbReference type="EMBL" id="KV928440">
    <property type="protein sequence ID" value="PIO33716.1"/>
    <property type="molecule type" value="Genomic_DNA"/>
</dbReference>
<accession>A0A2G9S0R5</accession>
<evidence type="ECO:0000256" key="2">
    <source>
        <dbReference type="ARBA" id="ARBA00022490"/>
    </source>
</evidence>
<keyword evidence="5" id="KW-1133">Transmembrane helix</keyword>
<keyword evidence="5" id="KW-0812">Transmembrane</keyword>
<feature type="domain" description="DBC1/CARP1 catalytically inactive NUDIX hydrolase" evidence="6">
    <location>
        <begin position="400"/>
        <end position="531"/>
    </location>
</feature>
<dbReference type="PANTHER" id="PTHR14304">
    <property type="entry name" value="CELL DIVISION CYCLE AND APOPTOSIS REGULATOR PROTEIN"/>
    <property type="match status" value="1"/>
</dbReference>
<evidence type="ECO:0000256" key="3">
    <source>
        <dbReference type="ARBA" id="ARBA00022553"/>
    </source>
</evidence>
<dbReference type="InterPro" id="IPR025954">
    <property type="entry name" value="DBC1/CARP1_inactive_NUDIX"/>
</dbReference>
<keyword evidence="8" id="KW-1185">Reference proteome</keyword>
<keyword evidence="2" id="KW-0963">Cytoplasm</keyword>
<dbReference type="Proteomes" id="UP000228934">
    <property type="component" value="Unassembled WGS sequence"/>
</dbReference>
<evidence type="ECO:0000313" key="8">
    <source>
        <dbReference type="Proteomes" id="UP000228934"/>
    </source>
</evidence>
<feature type="compositionally biased region" description="Basic and acidic residues" evidence="4">
    <location>
        <begin position="322"/>
        <end position="333"/>
    </location>
</feature>
<feature type="region of interest" description="Disordered" evidence="4">
    <location>
        <begin position="277"/>
        <end position="337"/>
    </location>
</feature>
<evidence type="ECO:0000313" key="7">
    <source>
        <dbReference type="EMBL" id="PIO33716.1"/>
    </source>
</evidence>
<gene>
    <name evidence="7" type="ORF">AB205_0153790</name>
</gene>
<dbReference type="InterPro" id="IPR025224">
    <property type="entry name" value="CCAR1/CCAR2"/>
</dbReference>
<dbReference type="GO" id="GO:0005737">
    <property type="term" value="C:cytoplasm"/>
    <property type="evidence" value="ECO:0007669"/>
    <property type="project" value="UniProtKB-SubCell"/>
</dbReference>
<feature type="transmembrane region" description="Helical" evidence="5">
    <location>
        <begin position="237"/>
        <end position="260"/>
    </location>
</feature>
<reference evidence="8" key="1">
    <citation type="journal article" date="2017" name="Nat. Commun.">
        <title>The North American bullfrog draft genome provides insight into hormonal regulation of long noncoding RNA.</title>
        <authorList>
            <person name="Hammond S.A."/>
            <person name="Warren R.L."/>
            <person name="Vandervalk B.P."/>
            <person name="Kucuk E."/>
            <person name="Khan H."/>
            <person name="Gibb E.A."/>
            <person name="Pandoh P."/>
            <person name="Kirk H."/>
            <person name="Zhao Y."/>
            <person name="Jones M."/>
            <person name="Mungall A.J."/>
            <person name="Coope R."/>
            <person name="Pleasance S."/>
            <person name="Moore R.A."/>
            <person name="Holt R.A."/>
            <person name="Round J.M."/>
            <person name="Ohora S."/>
            <person name="Walle B.V."/>
            <person name="Veldhoen N."/>
            <person name="Helbing C.C."/>
            <person name="Birol I."/>
        </authorList>
    </citation>
    <scope>NUCLEOTIDE SEQUENCE [LARGE SCALE GENOMIC DNA]</scope>
</reference>
<dbReference type="Gene3D" id="2.40.50.140">
    <property type="entry name" value="Nucleic acid-binding proteins"/>
    <property type="match status" value="1"/>
</dbReference>
<feature type="compositionally biased region" description="Basic and acidic residues" evidence="4">
    <location>
        <begin position="277"/>
        <end position="315"/>
    </location>
</feature>
<dbReference type="OrthoDB" id="21006at2759"/>
<dbReference type="PANTHER" id="PTHR14304:SF14">
    <property type="entry name" value="CELL DIVISION CYCLE AND APOPTOSIS REGULATOR PROTEIN 1"/>
    <property type="match status" value="1"/>
</dbReference>
<feature type="non-terminal residue" evidence="7">
    <location>
        <position position="1"/>
    </location>
</feature>
<dbReference type="AlphaFoldDB" id="A0A2G9S0R5"/>
<keyword evidence="5" id="KW-0472">Membrane</keyword>
<name>A0A2G9S0R5_AQUCT</name>
<comment type="subcellular location">
    <subcellularLocation>
        <location evidence="1">Cytoplasm</location>
    </subcellularLocation>
</comment>
<dbReference type="GO" id="GO:0005634">
    <property type="term" value="C:nucleus"/>
    <property type="evidence" value="ECO:0007669"/>
    <property type="project" value="TreeGrafter"/>
</dbReference>
<dbReference type="Pfam" id="PF14443">
    <property type="entry name" value="DBC1"/>
    <property type="match status" value="1"/>
</dbReference>
<sequence length="594" mass="68054">LFQQYSQPQQIYSVQQQLQQPQQTLITQPAVALPTSLALSTPQQAAQITVSYPTPRSSQQQSQPQKQRVFTGVVTKLHETFGFVDEDVFFQLTAVKGKSPQVGDRVLVEATYNPNMPFKWNAQRIQTLPNQNPAQAQTLMKNPTAVMPPVAQQPAFGVQTQPPPQAQTLLQAQISAASLNPLLQAQPSQLLQQQQPKVSAHISTLRDHLGFPDVGTLLYSCCNNYLKFFPICVKDPALLQLIILLYLTMFFLFPLLAGLLQTPVRIVSQPQPVRRIEPPSRFSVRSDRGDSISSRKDDRNRERDRDRRRSRDRSPQRKRSRERSPRRERERSPRRPRRVVPRYTVQFSKFSLDCNFYVIHKEVDPLDKNTAVLDPPDVDHTYSAKSCALAEDPVEVKEGFQHPARLIKFLVGMKGKDEAMAIGGHWSPSLDGPHPDKDSSVLIKTAVRCCKALTGIDLSLCTQWYRFAEIRYHRPEETHKGRSVPAHVETVVLFFPDVWHCLPTRSEWENLCRGYKQQLTDKLQGERKEADGEQALNANPFFYFRFSQAQEHRHNAPHTLNTLPKKNTPCVTFTYTSFLTWEKNYIYVLFLYIN</sequence>
<dbReference type="InterPro" id="IPR025223">
    <property type="entry name" value="S1-like_RNA-bd_dom"/>
</dbReference>
<keyword evidence="3" id="KW-0597">Phosphoprotein</keyword>
<evidence type="ECO:0000256" key="4">
    <source>
        <dbReference type="SAM" id="MobiDB-lite"/>
    </source>
</evidence>
<organism evidence="7 8">
    <name type="scientific">Aquarana catesbeiana</name>
    <name type="common">American bullfrog</name>
    <name type="synonym">Rana catesbeiana</name>
    <dbReference type="NCBI Taxonomy" id="8400"/>
    <lineage>
        <taxon>Eukaryota</taxon>
        <taxon>Metazoa</taxon>
        <taxon>Chordata</taxon>
        <taxon>Craniata</taxon>
        <taxon>Vertebrata</taxon>
        <taxon>Euteleostomi</taxon>
        <taxon>Amphibia</taxon>
        <taxon>Batrachia</taxon>
        <taxon>Anura</taxon>
        <taxon>Neobatrachia</taxon>
        <taxon>Ranoidea</taxon>
        <taxon>Ranidae</taxon>
        <taxon>Aquarana</taxon>
    </lineage>
</organism>
<evidence type="ECO:0000256" key="1">
    <source>
        <dbReference type="ARBA" id="ARBA00004496"/>
    </source>
</evidence>
<dbReference type="GO" id="GO:0006355">
    <property type="term" value="P:regulation of DNA-templated transcription"/>
    <property type="evidence" value="ECO:0007669"/>
    <property type="project" value="InterPro"/>
</dbReference>
<dbReference type="SMART" id="SM01122">
    <property type="entry name" value="DBC1"/>
    <property type="match status" value="1"/>
</dbReference>
<dbReference type="InterPro" id="IPR012340">
    <property type="entry name" value="NA-bd_OB-fold"/>
</dbReference>
<proteinExistence type="predicted"/>
<evidence type="ECO:0000256" key="5">
    <source>
        <dbReference type="SAM" id="Phobius"/>
    </source>
</evidence>
<protein>
    <recommendedName>
        <fullName evidence="6">DBC1/CARP1 catalytically inactive NUDIX hydrolase domain-containing protein</fullName>
    </recommendedName>
</protein>